<reference evidence="2 3" key="1">
    <citation type="submission" date="2019-11" db="EMBL/GenBank/DDBJ databases">
        <title>Venatorbacter sp. nov. a predator of Campylobacter and other Gram-negative bacteria.</title>
        <authorList>
            <person name="Saeedi A."/>
            <person name="Cummings N.J."/>
            <person name="Connerton I.F."/>
            <person name="Connerton P.L."/>
        </authorList>
    </citation>
    <scope>NUCLEOTIDE SEQUENCE [LARGE SCALE GENOMIC DNA]</scope>
    <source>
        <strain evidence="2">XL5</strain>
    </source>
</reference>
<name>A0A9E8FR89_9GAMM</name>
<keyword evidence="1" id="KW-0132">Cell division</keyword>
<dbReference type="SUPFAM" id="SSF48452">
    <property type="entry name" value="TPR-like"/>
    <property type="match status" value="1"/>
</dbReference>
<dbReference type="Pfam" id="PF16331">
    <property type="entry name" value="TolA_bind_tri"/>
    <property type="match status" value="1"/>
</dbReference>
<accession>A0A9E8FR89</accession>
<dbReference type="HAMAP" id="MF_02066">
    <property type="entry name" value="CpoB"/>
    <property type="match status" value="1"/>
</dbReference>
<keyword evidence="1" id="KW-0175">Coiled coil</keyword>
<keyword evidence="1" id="KW-0131">Cell cycle</keyword>
<dbReference type="InterPro" id="IPR011990">
    <property type="entry name" value="TPR-like_helical_dom_sf"/>
</dbReference>
<keyword evidence="3" id="KW-1185">Reference proteome</keyword>
<proteinExistence type="inferred from homology"/>
<comment type="subcellular location">
    <subcellularLocation>
        <location evidence="1">Periplasm</location>
    </subcellularLocation>
</comment>
<dbReference type="Gene3D" id="1.25.40.10">
    <property type="entry name" value="Tetratricopeptide repeat domain"/>
    <property type="match status" value="1"/>
</dbReference>
<evidence type="ECO:0000256" key="1">
    <source>
        <dbReference type="HAMAP-Rule" id="MF_02066"/>
    </source>
</evidence>
<evidence type="ECO:0000313" key="2">
    <source>
        <dbReference type="EMBL" id="QQD24508.1"/>
    </source>
</evidence>
<dbReference type="Gene3D" id="1.20.5.110">
    <property type="match status" value="1"/>
</dbReference>
<dbReference type="RefSeq" id="WP_228344562.1">
    <property type="nucleotide sequence ID" value="NZ_CP045550.1"/>
</dbReference>
<organism evidence="2 3">
    <name type="scientific">Venatoribacter cucullus</name>
    <dbReference type="NCBI Taxonomy" id="2661630"/>
    <lineage>
        <taxon>Bacteria</taxon>
        <taxon>Pseudomonadati</taxon>
        <taxon>Pseudomonadota</taxon>
        <taxon>Gammaproteobacteria</taxon>
        <taxon>Oceanospirillales</taxon>
        <taxon>Oceanospirillaceae</taxon>
        <taxon>Venatoribacter</taxon>
    </lineage>
</organism>
<dbReference type="InterPro" id="IPR032519">
    <property type="entry name" value="YbgF_tri"/>
</dbReference>
<feature type="signal peptide" evidence="1">
    <location>
        <begin position="1"/>
        <end position="18"/>
    </location>
</feature>
<evidence type="ECO:0000313" key="3">
    <source>
        <dbReference type="Proteomes" id="UP000596074"/>
    </source>
</evidence>
<dbReference type="Pfam" id="PF13432">
    <property type="entry name" value="TPR_16"/>
    <property type="match status" value="1"/>
</dbReference>
<keyword evidence="1" id="KW-0732">Signal</keyword>
<dbReference type="AlphaFoldDB" id="A0A9E8FR89"/>
<feature type="coiled-coil region" evidence="1">
    <location>
        <begin position="63"/>
        <end position="97"/>
    </location>
</feature>
<comment type="function">
    <text evidence="1">Mediates coordination of peptidoglycan synthesis and outer membrane constriction during cell division.</text>
</comment>
<protein>
    <recommendedName>
        <fullName evidence="1">Cell division coordinator CpoB</fullName>
    </recommendedName>
</protein>
<dbReference type="NCBIfam" id="TIGR02795">
    <property type="entry name" value="tol_pal_ybgF"/>
    <property type="match status" value="1"/>
</dbReference>
<dbReference type="Proteomes" id="UP000596074">
    <property type="component" value="Chromosome"/>
</dbReference>
<feature type="chain" id="PRO_5041035200" description="Cell division coordinator CpoB" evidence="1">
    <location>
        <begin position="19"/>
        <end position="263"/>
    </location>
</feature>
<dbReference type="InterPro" id="IPR034706">
    <property type="entry name" value="CpoB"/>
</dbReference>
<dbReference type="InterPro" id="IPR014162">
    <property type="entry name" value="CpoB_C"/>
</dbReference>
<keyword evidence="1" id="KW-0574">Periplasm</keyword>
<dbReference type="KEGG" id="vcw:GJQ55_08510"/>
<dbReference type="GO" id="GO:0043093">
    <property type="term" value="P:FtsZ-dependent cytokinesis"/>
    <property type="evidence" value="ECO:0007669"/>
    <property type="project" value="UniProtKB-UniRule"/>
</dbReference>
<dbReference type="InterPro" id="IPR019734">
    <property type="entry name" value="TPR_rpt"/>
</dbReference>
<sequence precursor="true">MKAVILTLALGAVAGAHADEWVSVGAARAVAPASSSALTDSSSRAGMAAPVNLPATSAGNDLVSELALQMEQMQQEIAVLRGRVEEQDHQIKRMRDEQQQRYLDLDRRLSALLSTPAAATPASPATSISEPAAVAAPAANAAEAYQQAMTLVREKKFTEASTAFDGFIKTYPQDPLTGNALYWSGEVWLVLGDLDKALQQFRRVVNDHAGHDKEADASYKIGVTLHRQGNAAEAKVWLQRVIDQFTGKADGTVRLARSYLDKL</sequence>
<dbReference type="Pfam" id="PF13174">
    <property type="entry name" value="TPR_6"/>
    <property type="match status" value="1"/>
</dbReference>
<dbReference type="EMBL" id="CP046056">
    <property type="protein sequence ID" value="QQD24508.1"/>
    <property type="molecule type" value="Genomic_DNA"/>
</dbReference>
<dbReference type="GO" id="GO:0030288">
    <property type="term" value="C:outer membrane-bounded periplasmic space"/>
    <property type="evidence" value="ECO:0007669"/>
    <property type="project" value="UniProtKB-UniRule"/>
</dbReference>
<dbReference type="GO" id="GO:0070206">
    <property type="term" value="P:protein trimerization"/>
    <property type="evidence" value="ECO:0007669"/>
    <property type="project" value="InterPro"/>
</dbReference>
<gene>
    <name evidence="2" type="primary">ybgF</name>
    <name evidence="1" type="synonym">cpoB</name>
    <name evidence="2" type="ORF">GJQ55_08510</name>
</gene>
<comment type="similarity">
    <text evidence="1">Belongs to the CpoB family.</text>
</comment>